<evidence type="ECO:0000313" key="14">
    <source>
        <dbReference type="Proteomes" id="UP000256328"/>
    </source>
</evidence>
<evidence type="ECO:0000256" key="2">
    <source>
        <dbReference type="ARBA" id="ARBA00022516"/>
    </source>
</evidence>
<keyword evidence="4 12" id="KW-0256">Endoplasmic reticulum</keyword>
<dbReference type="InterPro" id="IPR002347">
    <property type="entry name" value="SDR_fam"/>
</dbReference>
<comment type="catalytic activity">
    <reaction evidence="12">
        <text>a very-long-chain (3R)-3-hydroxyacyl-CoA + NADP(+) = a very-long-chain 3-oxoacyl-CoA + NADPH + H(+)</text>
        <dbReference type="Rhea" id="RHEA:48680"/>
        <dbReference type="ChEBI" id="CHEBI:15378"/>
        <dbReference type="ChEBI" id="CHEBI:57783"/>
        <dbReference type="ChEBI" id="CHEBI:58349"/>
        <dbReference type="ChEBI" id="CHEBI:85440"/>
        <dbReference type="ChEBI" id="CHEBI:90725"/>
        <dbReference type="EC" id="1.1.1.330"/>
    </reaction>
</comment>
<evidence type="ECO:0000256" key="1">
    <source>
        <dbReference type="ARBA" id="ARBA00005194"/>
    </source>
</evidence>
<comment type="subcellular location">
    <subcellularLocation>
        <location evidence="12">Endoplasmic reticulum membrane</location>
        <topology evidence="12">Single-pass membrane protein</topology>
    </subcellularLocation>
</comment>
<evidence type="ECO:0000256" key="8">
    <source>
        <dbReference type="ARBA" id="ARBA00023002"/>
    </source>
</evidence>
<dbReference type="GO" id="GO:0141040">
    <property type="term" value="F:very-long-chain 3-oxoacyl-CoA reductase activity"/>
    <property type="evidence" value="ECO:0007669"/>
    <property type="project" value="UniProtKB-EC"/>
</dbReference>
<dbReference type="FunFam" id="3.40.50.720:FF:000317">
    <property type="entry name" value="Very-long-chain 3-oxoacyl-CoA reductase"/>
    <property type="match status" value="1"/>
</dbReference>
<protein>
    <recommendedName>
        <fullName evidence="12">Very-long-chain 3-oxoacyl-CoA reductase</fullName>
        <ecNumber evidence="12">1.1.1.330</ecNumber>
    </recommendedName>
    <alternativeName>
        <fullName evidence="12">3-ketoacyl-CoA reductase</fullName>
        <shortName evidence="12">3-ketoreductase</shortName>
        <shortName evidence="12">KAR</shortName>
    </alternativeName>
    <alternativeName>
        <fullName evidence="12">Microsomal beta-keto-reductase</fullName>
    </alternativeName>
</protein>
<dbReference type="InterPro" id="IPR027533">
    <property type="entry name" value="3_ketoreductase_fungal"/>
</dbReference>
<evidence type="ECO:0000256" key="3">
    <source>
        <dbReference type="ARBA" id="ARBA00022692"/>
    </source>
</evidence>
<dbReference type="Proteomes" id="UP000256328">
    <property type="component" value="Unassembled WGS sequence"/>
</dbReference>
<dbReference type="PRINTS" id="PR00081">
    <property type="entry name" value="GDHRDH"/>
</dbReference>
<dbReference type="GO" id="GO:0045703">
    <property type="term" value="F:ketoreductase activity"/>
    <property type="evidence" value="ECO:0007669"/>
    <property type="project" value="UniProtKB-UniRule"/>
</dbReference>
<sequence length="336" mass="36790">MDYLANVLAHVPKAAVASFAVIGFIFVADRFISYARLLLSLFVLKGTNLRKYGKKGSWAIVTGASDGIGKEYAIQLAQKGFNIVLVSRTESKLQALAKEIEQKNYLGTPIQTKVLPMDFSKNDDGDYARLKALVDGLDVAILVNNVGQSHSIPVPFALTPKDEMKDIITINCIGTLKVTQIVCPGMVQRKRGLILTMGSFGGLAPTPLLATYSGSKAFLQQWSTALGGELRSSGVDVELVISYLVTSAMSKIRRPSMLIPNPRNFVKSVLSKIGRAGGAQNIAYTSTPYWSHALVQWWWEQTIGTGSSWIVEKNRGMHQSIRTRALRKAEREAKKA</sequence>
<dbReference type="InterPro" id="IPR020904">
    <property type="entry name" value="Sc_DH/Rdtase_CS"/>
</dbReference>
<evidence type="ECO:0000313" key="13">
    <source>
        <dbReference type="EMBL" id="RDW90982.1"/>
    </source>
</evidence>
<comment type="similarity">
    <text evidence="12">Belongs to the short-chain dehydrogenases/reductases (SDR) family.</text>
</comment>
<dbReference type="PIRSF" id="PIRSF000126">
    <property type="entry name" value="11-beta-HSD1"/>
    <property type="match status" value="1"/>
</dbReference>
<keyword evidence="7 12" id="KW-1133">Transmembrane helix</keyword>
<dbReference type="Pfam" id="PF00106">
    <property type="entry name" value="adh_short"/>
    <property type="match status" value="1"/>
</dbReference>
<keyword evidence="10 12" id="KW-0472">Membrane</keyword>
<dbReference type="GO" id="GO:0030497">
    <property type="term" value="P:fatty acid elongation"/>
    <property type="evidence" value="ECO:0007669"/>
    <property type="project" value="UniProtKB-UniRule"/>
</dbReference>
<comment type="caution">
    <text evidence="13">The sequence shown here is derived from an EMBL/GenBank/DDBJ whole genome shotgun (WGS) entry which is preliminary data.</text>
</comment>
<comment type="function">
    <text evidence="12">Component of the microsomal membrane bound fatty acid elongation system, which produces the 26-carbon very long-chain fatty acids (VLCFA) from palmitate. Catalyzes the reduction of the 3-ketoacyl-CoA intermediate that is formed in each cycle of fatty acid elongation. VLCFAs serve as precursors for ceramide and sphingolipids.</text>
</comment>
<dbReference type="EMBL" id="PDLN01000003">
    <property type="protein sequence ID" value="RDW90982.1"/>
    <property type="molecule type" value="Genomic_DNA"/>
</dbReference>
<keyword evidence="14" id="KW-1185">Reference proteome</keyword>
<keyword evidence="2 12" id="KW-0444">Lipid biosynthesis</keyword>
<reference evidence="13 14" key="1">
    <citation type="journal article" date="2018" name="IMA Fungus">
        <title>IMA Genome-F 9: Draft genome sequence of Annulohypoxylon stygium, Aspergillus mulundensis, Berkeleyomyces basicola (syn. Thielaviopsis basicola), Ceratocystis smalleyi, two Cercospora beticola strains, Coleophoma cylindrospora, Fusarium fracticaudum, Phialophora cf. hyalina, and Morchella septimelata.</title>
        <authorList>
            <person name="Wingfield B.D."/>
            <person name="Bills G.F."/>
            <person name="Dong Y."/>
            <person name="Huang W."/>
            <person name="Nel W.J."/>
            <person name="Swalarsk-Parry B.S."/>
            <person name="Vaghefi N."/>
            <person name="Wilken P.M."/>
            <person name="An Z."/>
            <person name="de Beer Z.W."/>
            <person name="De Vos L."/>
            <person name="Chen L."/>
            <person name="Duong T.A."/>
            <person name="Gao Y."/>
            <person name="Hammerbacher A."/>
            <person name="Kikkert J.R."/>
            <person name="Li Y."/>
            <person name="Li H."/>
            <person name="Li K."/>
            <person name="Li Q."/>
            <person name="Liu X."/>
            <person name="Ma X."/>
            <person name="Naidoo K."/>
            <person name="Pethybridge S.J."/>
            <person name="Sun J."/>
            <person name="Steenkamp E.T."/>
            <person name="van der Nest M.A."/>
            <person name="van Wyk S."/>
            <person name="Wingfield M.J."/>
            <person name="Xiong C."/>
            <person name="Yue Q."/>
            <person name="Zhang X."/>
        </authorList>
    </citation>
    <scope>NUCLEOTIDE SEQUENCE [LARGE SCALE GENOMIC DNA]</scope>
    <source>
        <strain evidence="13 14">BP5796</strain>
    </source>
</reference>
<dbReference type="PANTHER" id="PTHR43086">
    <property type="entry name" value="VERY-LONG-CHAIN 3-OXOOACYL-COA REDUCTASE"/>
    <property type="match status" value="1"/>
</dbReference>
<evidence type="ECO:0000256" key="12">
    <source>
        <dbReference type="HAMAP-Rule" id="MF_03107"/>
    </source>
</evidence>
<comment type="pathway">
    <text evidence="1">Lipid metabolism; fatty acid biosynthesis.</text>
</comment>
<dbReference type="GO" id="GO:0030148">
    <property type="term" value="P:sphingolipid biosynthetic process"/>
    <property type="evidence" value="ECO:0007669"/>
    <property type="project" value="UniProtKB-ARBA"/>
</dbReference>
<dbReference type="AlphaFoldDB" id="A0A3D8SXD3"/>
<dbReference type="CDD" id="cd05356">
    <property type="entry name" value="17beta-HSD1_like_SDR_c"/>
    <property type="match status" value="1"/>
</dbReference>
<dbReference type="SUPFAM" id="SSF51735">
    <property type="entry name" value="NAD(P)-binding Rossmann-fold domains"/>
    <property type="match status" value="1"/>
</dbReference>
<dbReference type="PROSITE" id="PS00061">
    <property type="entry name" value="ADH_SHORT"/>
    <property type="match status" value="1"/>
</dbReference>
<evidence type="ECO:0000256" key="5">
    <source>
        <dbReference type="ARBA" id="ARBA00022832"/>
    </source>
</evidence>
<keyword evidence="3 12" id="KW-0812">Transmembrane</keyword>
<dbReference type="InterPro" id="IPR036291">
    <property type="entry name" value="NAD(P)-bd_dom_sf"/>
</dbReference>
<evidence type="ECO:0000256" key="10">
    <source>
        <dbReference type="ARBA" id="ARBA00023136"/>
    </source>
</evidence>
<dbReference type="PANTHER" id="PTHR43086:SF2">
    <property type="entry name" value="HYDROXYSTEROID DEHYDROGENASE-LIKE PROTEIN 1"/>
    <property type="match status" value="1"/>
</dbReference>
<proteinExistence type="inferred from homology"/>
<feature type="active site" description="Proton acceptor" evidence="12">
    <location>
        <position position="212"/>
    </location>
</feature>
<evidence type="ECO:0000256" key="9">
    <source>
        <dbReference type="ARBA" id="ARBA00023098"/>
    </source>
</evidence>
<dbReference type="UniPathway" id="UPA00094"/>
<evidence type="ECO:0000256" key="6">
    <source>
        <dbReference type="ARBA" id="ARBA00022857"/>
    </source>
</evidence>
<dbReference type="GO" id="GO:0005789">
    <property type="term" value="C:endoplasmic reticulum membrane"/>
    <property type="evidence" value="ECO:0007669"/>
    <property type="project" value="UniProtKB-SubCell"/>
</dbReference>
<keyword evidence="6 12" id="KW-0521">NADP</keyword>
<evidence type="ECO:0000256" key="7">
    <source>
        <dbReference type="ARBA" id="ARBA00022989"/>
    </source>
</evidence>
<keyword evidence="5 12" id="KW-0276">Fatty acid metabolism</keyword>
<keyword evidence="8 12" id="KW-0560">Oxidoreductase</keyword>
<dbReference type="OrthoDB" id="5545019at2759"/>
<keyword evidence="11 12" id="KW-0275">Fatty acid biosynthesis</keyword>
<name>A0A3D8SXD3_9HELO</name>
<evidence type="ECO:0000256" key="11">
    <source>
        <dbReference type="ARBA" id="ARBA00023160"/>
    </source>
</evidence>
<keyword evidence="9 12" id="KW-0443">Lipid metabolism</keyword>
<gene>
    <name evidence="13" type="ORF">BP5796_02147</name>
</gene>
<dbReference type="HAMAP" id="MF_03107">
    <property type="entry name" value="3_ketoreductase"/>
    <property type="match status" value="1"/>
</dbReference>
<evidence type="ECO:0000256" key="4">
    <source>
        <dbReference type="ARBA" id="ARBA00022824"/>
    </source>
</evidence>
<accession>A0A3D8SXD3</accession>
<organism evidence="13 14">
    <name type="scientific">Coleophoma crateriformis</name>
    <dbReference type="NCBI Taxonomy" id="565419"/>
    <lineage>
        <taxon>Eukaryota</taxon>
        <taxon>Fungi</taxon>
        <taxon>Dikarya</taxon>
        <taxon>Ascomycota</taxon>
        <taxon>Pezizomycotina</taxon>
        <taxon>Leotiomycetes</taxon>
        <taxon>Helotiales</taxon>
        <taxon>Dermateaceae</taxon>
        <taxon>Coleophoma</taxon>
    </lineage>
</organism>
<dbReference type="Gene3D" id="3.40.50.720">
    <property type="entry name" value="NAD(P)-binding Rossmann-like Domain"/>
    <property type="match status" value="1"/>
</dbReference>
<feature type="binding site" evidence="12">
    <location>
        <position position="199"/>
    </location>
    <ligand>
        <name>substrate</name>
    </ligand>
</feature>
<dbReference type="EC" id="1.1.1.330" evidence="12"/>